<name>A0A1I7X348_HETBA</name>
<sequence>MKLFECKRDEGINVTEDLIYINSYNEILALSRICDVRKESISMFRPKQNKL</sequence>
<dbReference type="AlphaFoldDB" id="A0A1I7X348"/>
<evidence type="ECO:0000313" key="2">
    <source>
        <dbReference type="WBParaSite" id="Hba_11898"/>
    </source>
</evidence>
<dbReference type="WBParaSite" id="Hba_11898">
    <property type="protein sequence ID" value="Hba_11898"/>
    <property type="gene ID" value="Hba_11898"/>
</dbReference>
<dbReference type="Proteomes" id="UP000095283">
    <property type="component" value="Unplaced"/>
</dbReference>
<proteinExistence type="predicted"/>
<protein>
    <submittedName>
        <fullName evidence="2">Uncharacterized protein</fullName>
    </submittedName>
</protein>
<accession>A0A1I7X348</accession>
<reference evidence="2" key="1">
    <citation type="submission" date="2016-11" db="UniProtKB">
        <authorList>
            <consortium name="WormBaseParasite"/>
        </authorList>
    </citation>
    <scope>IDENTIFICATION</scope>
</reference>
<keyword evidence="1" id="KW-1185">Reference proteome</keyword>
<organism evidence="1 2">
    <name type="scientific">Heterorhabditis bacteriophora</name>
    <name type="common">Entomopathogenic nematode worm</name>
    <dbReference type="NCBI Taxonomy" id="37862"/>
    <lineage>
        <taxon>Eukaryota</taxon>
        <taxon>Metazoa</taxon>
        <taxon>Ecdysozoa</taxon>
        <taxon>Nematoda</taxon>
        <taxon>Chromadorea</taxon>
        <taxon>Rhabditida</taxon>
        <taxon>Rhabditina</taxon>
        <taxon>Rhabditomorpha</taxon>
        <taxon>Strongyloidea</taxon>
        <taxon>Heterorhabditidae</taxon>
        <taxon>Heterorhabditis</taxon>
    </lineage>
</organism>
<evidence type="ECO:0000313" key="1">
    <source>
        <dbReference type="Proteomes" id="UP000095283"/>
    </source>
</evidence>